<dbReference type="Proteomes" id="UP000028719">
    <property type="component" value="Unassembled WGS sequence"/>
</dbReference>
<dbReference type="Proteomes" id="UP000184108">
    <property type="component" value="Unassembled WGS sequence"/>
</dbReference>
<evidence type="ECO:0000256" key="4">
    <source>
        <dbReference type="ARBA" id="ARBA00022519"/>
    </source>
</evidence>
<comment type="subcellular location">
    <subcellularLocation>
        <location evidence="1">Cell inner membrane</location>
        <topology evidence="1">Multi-pass membrane protein</topology>
    </subcellularLocation>
</comment>
<comment type="similarity">
    <text evidence="8">Belongs to the TsuA/YedE (TC 9.B.102) family.</text>
</comment>
<dbReference type="OrthoDB" id="9814020at2"/>
<evidence type="ECO:0000256" key="6">
    <source>
        <dbReference type="ARBA" id="ARBA00022989"/>
    </source>
</evidence>
<sequence>MVDILKEPWPWYIAGPLIGLTVPALLILGNKSFGISSSLRDICAACIPAGISFFKYDWKKESWNLFFVFGIFLGGMIASHFLLNTAEIIVNPNLKTELAGYGITDYSNLVPVQLMSFESILTLRGFIMMVVGGFLVGFGTRYAGGCTSGHAIMGLSNLQWPSLVATICFMIGGFIMANLILPIILSL</sequence>
<keyword evidence="5 9" id="KW-0812">Transmembrane</keyword>
<dbReference type="PANTHER" id="PTHR30574">
    <property type="entry name" value="INNER MEMBRANE PROTEIN YEDE"/>
    <property type="match status" value="1"/>
</dbReference>
<keyword evidence="3" id="KW-1003">Cell membrane</keyword>
<keyword evidence="6 9" id="KW-1133">Transmembrane helix</keyword>
<reference evidence="13" key="2">
    <citation type="submission" date="2016-11" db="EMBL/GenBank/DDBJ databases">
        <authorList>
            <person name="Varghese N."/>
            <person name="Submissions S."/>
        </authorList>
    </citation>
    <scope>NUCLEOTIDE SEQUENCE [LARGE SCALE GENOMIC DNA]</scope>
    <source>
        <strain evidence="13">YR203</strain>
    </source>
</reference>
<keyword evidence="12" id="KW-1185">Reference proteome</keyword>
<dbReference type="RefSeq" id="WP_034743169.1">
    <property type="nucleotide sequence ID" value="NZ_FQVE01000002.1"/>
</dbReference>
<protein>
    <submittedName>
        <fullName evidence="10">Transmembrane protein</fullName>
    </submittedName>
</protein>
<evidence type="ECO:0000256" key="1">
    <source>
        <dbReference type="ARBA" id="ARBA00004429"/>
    </source>
</evidence>
<dbReference type="GO" id="GO:0005886">
    <property type="term" value="C:plasma membrane"/>
    <property type="evidence" value="ECO:0007669"/>
    <property type="project" value="UniProtKB-SubCell"/>
</dbReference>
<dbReference type="InterPro" id="IPR007272">
    <property type="entry name" value="Sulf_transp_TsuA/YedE"/>
</dbReference>
<proteinExistence type="inferred from homology"/>
<keyword evidence="7 9" id="KW-0472">Membrane</keyword>
<feature type="transmembrane region" description="Helical" evidence="9">
    <location>
        <begin position="121"/>
        <end position="143"/>
    </location>
</feature>
<evidence type="ECO:0000256" key="7">
    <source>
        <dbReference type="ARBA" id="ARBA00023136"/>
    </source>
</evidence>
<dbReference type="EMBL" id="FQVE01000002">
    <property type="protein sequence ID" value="SHF38322.1"/>
    <property type="molecule type" value="Genomic_DNA"/>
</dbReference>
<dbReference type="AlphaFoldDB" id="A0A1M5B810"/>
<dbReference type="EMBL" id="JPRI01000003">
    <property type="protein sequence ID" value="KFF26245.1"/>
    <property type="molecule type" value="Genomic_DNA"/>
</dbReference>
<evidence type="ECO:0000256" key="9">
    <source>
        <dbReference type="SAM" id="Phobius"/>
    </source>
</evidence>
<evidence type="ECO:0000256" key="5">
    <source>
        <dbReference type="ARBA" id="ARBA00022692"/>
    </source>
</evidence>
<evidence type="ECO:0000313" key="13">
    <source>
        <dbReference type="Proteomes" id="UP000184108"/>
    </source>
</evidence>
<evidence type="ECO:0000313" key="11">
    <source>
        <dbReference type="EMBL" id="SHF38322.1"/>
    </source>
</evidence>
<accession>A0A1M5B810</accession>
<gene>
    <name evidence="10" type="ORF">IW16_10255</name>
    <name evidence="11" type="ORF">SAMN02787073_2155</name>
</gene>
<dbReference type="Pfam" id="PF04143">
    <property type="entry name" value="Sulf_transp"/>
    <property type="match status" value="1"/>
</dbReference>
<evidence type="ECO:0000256" key="3">
    <source>
        <dbReference type="ARBA" id="ARBA00022475"/>
    </source>
</evidence>
<keyword evidence="4" id="KW-0997">Cell inner membrane</keyword>
<evidence type="ECO:0000313" key="12">
    <source>
        <dbReference type="Proteomes" id="UP000028719"/>
    </source>
</evidence>
<feature type="transmembrane region" description="Helical" evidence="9">
    <location>
        <begin position="163"/>
        <end position="185"/>
    </location>
</feature>
<reference evidence="10 12" key="1">
    <citation type="submission" date="2014-07" db="EMBL/GenBank/DDBJ databases">
        <title>Genome of Chryseobacterium vrystaatense LMG 22846.</title>
        <authorList>
            <person name="Pipes S.E."/>
            <person name="Stropko S.J."/>
            <person name="Newman J.D."/>
        </authorList>
    </citation>
    <scope>NUCLEOTIDE SEQUENCE [LARGE SCALE GENOMIC DNA]</scope>
    <source>
        <strain evidence="10 12">LMG 22846</strain>
    </source>
</reference>
<feature type="transmembrane region" description="Helical" evidence="9">
    <location>
        <begin position="63"/>
        <end position="83"/>
    </location>
</feature>
<evidence type="ECO:0000256" key="8">
    <source>
        <dbReference type="ARBA" id="ARBA00035655"/>
    </source>
</evidence>
<keyword evidence="2" id="KW-0813">Transport</keyword>
<feature type="transmembrane region" description="Helical" evidence="9">
    <location>
        <begin position="12"/>
        <end position="30"/>
    </location>
</feature>
<evidence type="ECO:0000313" key="10">
    <source>
        <dbReference type="EMBL" id="KFF26245.1"/>
    </source>
</evidence>
<reference evidence="11" key="3">
    <citation type="submission" date="2016-11" db="EMBL/GenBank/DDBJ databases">
        <authorList>
            <person name="Jaros S."/>
            <person name="Januszkiewicz K."/>
            <person name="Wedrychowicz H."/>
        </authorList>
    </citation>
    <scope>NUCLEOTIDE SEQUENCE [LARGE SCALE GENOMIC DNA]</scope>
    <source>
        <strain evidence="11">YR203</strain>
    </source>
</reference>
<dbReference type="PANTHER" id="PTHR30574:SF1">
    <property type="entry name" value="SULPHUR TRANSPORT DOMAIN-CONTAINING PROTEIN"/>
    <property type="match status" value="1"/>
</dbReference>
<organism evidence="11 13">
    <name type="scientific">Chryseobacterium vrystaatense</name>
    <dbReference type="NCBI Taxonomy" id="307480"/>
    <lineage>
        <taxon>Bacteria</taxon>
        <taxon>Pseudomonadati</taxon>
        <taxon>Bacteroidota</taxon>
        <taxon>Flavobacteriia</taxon>
        <taxon>Flavobacteriales</taxon>
        <taxon>Weeksellaceae</taxon>
        <taxon>Chryseobacterium group</taxon>
        <taxon>Chryseobacterium</taxon>
    </lineage>
</organism>
<evidence type="ECO:0000256" key="2">
    <source>
        <dbReference type="ARBA" id="ARBA00022448"/>
    </source>
</evidence>
<name>A0A1M5B810_9FLAO</name>